<keyword evidence="3" id="KW-1185">Reference proteome</keyword>
<protein>
    <submittedName>
        <fullName evidence="2">Uncharacterized protein DUF4252</fullName>
    </submittedName>
</protein>
<evidence type="ECO:0000256" key="1">
    <source>
        <dbReference type="SAM" id="SignalP"/>
    </source>
</evidence>
<keyword evidence="1" id="KW-0732">Signal</keyword>
<dbReference type="EMBL" id="QBKT01000002">
    <property type="protein sequence ID" value="PTX62898.1"/>
    <property type="molecule type" value="Genomic_DNA"/>
</dbReference>
<dbReference type="Pfam" id="PF14060">
    <property type="entry name" value="DUF4252"/>
    <property type="match status" value="1"/>
</dbReference>
<comment type="caution">
    <text evidence="2">The sequence shown here is derived from an EMBL/GenBank/DDBJ whole genome shotgun (WGS) entry which is preliminary data.</text>
</comment>
<organism evidence="2 3">
    <name type="scientific">Kordia periserrulae</name>
    <dbReference type="NCBI Taxonomy" id="701523"/>
    <lineage>
        <taxon>Bacteria</taxon>
        <taxon>Pseudomonadati</taxon>
        <taxon>Bacteroidota</taxon>
        <taxon>Flavobacteriia</taxon>
        <taxon>Flavobacteriales</taxon>
        <taxon>Flavobacteriaceae</taxon>
        <taxon>Kordia</taxon>
    </lineage>
</organism>
<dbReference type="OrthoDB" id="705638at2"/>
<dbReference type="InterPro" id="IPR025348">
    <property type="entry name" value="DUF4252"/>
</dbReference>
<feature type="signal peptide" evidence="1">
    <location>
        <begin position="1"/>
        <end position="19"/>
    </location>
</feature>
<sequence length="179" mass="20175">MKKIAIFVMLLAMPVLTFGQNIFEKYADNEQVTYVSISPKMFKMLATMGIDSNDPEAKEFLAMVNSMKSLQVIATENDNISADLKNWVSKQSSKLDELMQVRDGDTRVKFYVKEGKSPTHVKELLMFITGIEDKVQLKDRKINTVVVSLLGDIDLTQVSKLTNQMNIPGGEHLKSVKKN</sequence>
<dbReference type="Proteomes" id="UP000244090">
    <property type="component" value="Unassembled WGS sequence"/>
</dbReference>
<evidence type="ECO:0000313" key="3">
    <source>
        <dbReference type="Proteomes" id="UP000244090"/>
    </source>
</evidence>
<feature type="chain" id="PRO_5015530649" evidence="1">
    <location>
        <begin position="20"/>
        <end position="179"/>
    </location>
</feature>
<evidence type="ECO:0000313" key="2">
    <source>
        <dbReference type="EMBL" id="PTX62898.1"/>
    </source>
</evidence>
<dbReference type="AlphaFoldDB" id="A0A2T6C3L4"/>
<accession>A0A2T6C3L4</accession>
<reference evidence="2 3" key="1">
    <citation type="submission" date="2018-04" db="EMBL/GenBank/DDBJ databases">
        <title>Genomic Encyclopedia of Archaeal and Bacterial Type Strains, Phase II (KMG-II): from individual species to whole genera.</title>
        <authorList>
            <person name="Goeker M."/>
        </authorList>
    </citation>
    <scope>NUCLEOTIDE SEQUENCE [LARGE SCALE GENOMIC DNA]</scope>
    <source>
        <strain evidence="2 3">DSM 25731</strain>
    </source>
</reference>
<dbReference type="RefSeq" id="WP_108113877.1">
    <property type="nucleotide sequence ID" value="NZ_QBKT01000002.1"/>
</dbReference>
<proteinExistence type="predicted"/>
<name>A0A2T6C3L4_9FLAO</name>
<gene>
    <name evidence="2" type="ORF">C8N46_102299</name>
</gene>